<evidence type="ECO:0000313" key="2">
    <source>
        <dbReference type="Proteomes" id="UP000182227"/>
    </source>
</evidence>
<dbReference type="InterPro" id="IPR028953">
    <property type="entry name" value="Imm_IFT-like"/>
</dbReference>
<dbReference type="Pfam" id="PF15598">
    <property type="entry name" value="Imm61"/>
    <property type="match status" value="1"/>
</dbReference>
<name>A0A0U1DYD9_9MYCO</name>
<accession>A0A0U1DYD9</accession>
<dbReference type="AlphaFoldDB" id="A0A0U1DYD9"/>
<proteinExistence type="predicted"/>
<sequence>MELAYGRGYAGFAVTNVLTKHPSPEAVARAAKNGGQTATVGHRDRCASSQPDCLGWARTAGFVHRTDDEAGIVEFRQEMGAPIRYVIRRPSAGRVELVEVDELGDEQLALFVAEITVLERYLFGVFGDDIRADVDLPFVELPWDRESLATGYAIDDTNPAYQILTATGRGPVAAVPRSEVGLLALVPLSHFLGWSLAALKRSFLDEHFRPLLSANGSYVPPDLREPT</sequence>
<dbReference type="Proteomes" id="UP000182227">
    <property type="component" value="Unassembled WGS sequence"/>
</dbReference>
<reference evidence="1 2" key="1">
    <citation type="submission" date="2015-03" db="EMBL/GenBank/DDBJ databases">
        <authorList>
            <person name="Murphy D."/>
        </authorList>
    </citation>
    <scope>NUCLEOTIDE SEQUENCE [LARGE SCALE GENOMIC DNA]</scope>
    <source>
        <strain evidence="1 2">D16</strain>
    </source>
</reference>
<organism evidence="1 2">
    <name type="scientific">Mycolicibacterium conceptionense</name>
    <dbReference type="NCBI Taxonomy" id="451644"/>
    <lineage>
        <taxon>Bacteria</taxon>
        <taxon>Bacillati</taxon>
        <taxon>Actinomycetota</taxon>
        <taxon>Actinomycetes</taxon>
        <taxon>Mycobacteriales</taxon>
        <taxon>Mycobacteriaceae</taxon>
        <taxon>Mycolicibacterium</taxon>
    </lineage>
</organism>
<dbReference type="EMBL" id="CTEF01000009">
    <property type="protein sequence ID" value="CQD25063.1"/>
    <property type="molecule type" value="Genomic_DNA"/>
</dbReference>
<evidence type="ECO:0000313" key="1">
    <source>
        <dbReference type="EMBL" id="CQD25063.1"/>
    </source>
</evidence>
<protein>
    <submittedName>
        <fullName evidence="1">Uncharacterized protein</fullName>
    </submittedName>
</protein>
<gene>
    <name evidence="1" type="ORF">BN970_06861</name>
</gene>